<dbReference type="AlphaFoldDB" id="A0A423XDR3"/>
<organism evidence="1 2">
    <name type="scientific">Cytospora leucostoma</name>
    <dbReference type="NCBI Taxonomy" id="1230097"/>
    <lineage>
        <taxon>Eukaryota</taxon>
        <taxon>Fungi</taxon>
        <taxon>Dikarya</taxon>
        <taxon>Ascomycota</taxon>
        <taxon>Pezizomycotina</taxon>
        <taxon>Sordariomycetes</taxon>
        <taxon>Sordariomycetidae</taxon>
        <taxon>Diaporthales</taxon>
        <taxon>Cytosporaceae</taxon>
        <taxon>Cytospora</taxon>
    </lineage>
</organism>
<name>A0A423XDR3_9PEZI</name>
<comment type="caution">
    <text evidence="1">The sequence shown here is derived from an EMBL/GenBank/DDBJ whole genome shotgun (WGS) entry which is preliminary data.</text>
</comment>
<accession>A0A423XDR3</accession>
<dbReference type="InParanoid" id="A0A423XDR3"/>
<proteinExistence type="predicted"/>
<protein>
    <submittedName>
        <fullName evidence="1">Uncharacterized protein</fullName>
    </submittedName>
</protein>
<gene>
    <name evidence="1" type="ORF">VPNG_04100</name>
</gene>
<dbReference type="EMBL" id="LKEB01000016">
    <property type="protein sequence ID" value="ROW14077.1"/>
    <property type="molecule type" value="Genomic_DNA"/>
</dbReference>
<evidence type="ECO:0000313" key="1">
    <source>
        <dbReference type="EMBL" id="ROW14077.1"/>
    </source>
</evidence>
<keyword evidence="2" id="KW-1185">Reference proteome</keyword>
<dbReference type="Proteomes" id="UP000285146">
    <property type="component" value="Unassembled WGS sequence"/>
</dbReference>
<sequence>MPRLRSRTVSELLSLYAPVRHLAPLLLVPDHVDDLPLDFTIGLAALLVGREVDHDETPPLDPYRVAEPLRELGGDGLPVGQLAAVQVVALGLADPGDGLVLGQLVWRAGGLLGCCHDVALGSAHIV</sequence>
<evidence type="ECO:0000313" key="2">
    <source>
        <dbReference type="Proteomes" id="UP000285146"/>
    </source>
</evidence>
<reference evidence="1 2" key="1">
    <citation type="submission" date="2015-09" db="EMBL/GenBank/DDBJ databases">
        <title>Host preference determinants of Valsa canker pathogens revealed by comparative genomics.</title>
        <authorList>
            <person name="Yin Z."/>
            <person name="Huang L."/>
        </authorList>
    </citation>
    <scope>NUCLEOTIDE SEQUENCE [LARGE SCALE GENOMIC DNA]</scope>
    <source>
        <strain evidence="1 2">SXYLt</strain>
    </source>
</reference>